<comment type="caution">
    <text evidence="4">The sequence shown here is derived from an EMBL/GenBank/DDBJ whole genome shotgun (WGS) entry which is preliminary data.</text>
</comment>
<dbReference type="AlphaFoldDB" id="A0A429X896"/>
<keyword evidence="1" id="KW-0812">Transmembrane</keyword>
<dbReference type="GO" id="GO:0016758">
    <property type="term" value="F:hexosyltransferase activity"/>
    <property type="evidence" value="ECO:0007669"/>
    <property type="project" value="TreeGrafter"/>
</dbReference>
<dbReference type="Proteomes" id="UP000287296">
    <property type="component" value="Unassembled WGS sequence"/>
</dbReference>
<evidence type="ECO:0000313" key="5">
    <source>
        <dbReference type="Proteomes" id="UP000287296"/>
    </source>
</evidence>
<evidence type="ECO:0000256" key="1">
    <source>
        <dbReference type="SAM" id="Phobius"/>
    </source>
</evidence>
<keyword evidence="4" id="KW-0808">Transferase</keyword>
<evidence type="ECO:0000259" key="3">
    <source>
        <dbReference type="Pfam" id="PF13439"/>
    </source>
</evidence>
<dbReference type="PANTHER" id="PTHR45947:SF3">
    <property type="entry name" value="SULFOQUINOVOSYL TRANSFERASE SQD2"/>
    <property type="match status" value="1"/>
</dbReference>
<evidence type="ECO:0000259" key="2">
    <source>
        <dbReference type="Pfam" id="PF00534"/>
    </source>
</evidence>
<gene>
    <name evidence="4" type="ORF">D5F11_011775</name>
</gene>
<accession>A0A429X896</accession>
<sequence>MMSKKTLLISQYFVPDINAAAFRVYDLYNALEKLDYDITVITAYPQKSAVEKINETNNIYRLKLEKINKKSFLNYLKNYFGFMLKSISHSLFFLRKAKYEYVIVTSPPLFVALGGYIISFFKKSKFILDIRDIWPDSAVAAGMLKREGLLYWFSKKIERFLYKKADIILCVSKPMKEYIYNESKHENIQILYNGISPESLQGIKKITDKESRNSKITVGYAGNIGIVQNLDLILKAAQSLPPELFEFVIIGDGIERNRLEKEVEKQGVKNVLFTGPLTKGETFNKLSQTDVLFFSLSDDPTFEKTIPSKLFDYLLTNKFIITSIKGEGKEILLELGCALFFNPNDAESLIKALAKYKNNKENYDRVSKGNRDFVVENYNREDQFKNFFIDLR</sequence>
<protein>
    <submittedName>
        <fullName evidence="4">Glycosyltransferase WbuB</fullName>
    </submittedName>
</protein>
<keyword evidence="1" id="KW-0472">Membrane</keyword>
<dbReference type="SUPFAM" id="SSF53756">
    <property type="entry name" value="UDP-Glycosyltransferase/glycogen phosphorylase"/>
    <property type="match status" value="1"/>
</dbReference>
<dbReference type="EMBL" id="QYTW02000010">
    <property type="protein sequence ID" value="RST59501.1"/>
    <property type="molecule type" value="Genomic_DNA"/>
</dbReference>
<reference evidence="4 5" key="1">
    <citation type="submission" date="2018-12" db="EMBL/GenBank/DDBJ databases">
        <authorList>
            <person name="Sun L."/>
            <person name="Chen Z."/>
        </authorList>
    </citation>
    <scope>NUCLEOTIDE SEQUENCE [LARGE SCALE GENOMIC DNA]</scope>
    <source>
        <strain evidence="4 5">LMG 29736</strain>
    </source>
</reference>
<feature type="transmembrane region" description="Helical" evidence="1">
    <location>
        <begin position="101"/>
        <end position="121"/>
    </location>
</feature>
<keyword evidence="1" id="KW-1133">Transmembrane helix</keyword>
<dbReference type="PANTHER" id="PTHR45947">
    <property type="entry name" value="SULFOQUINOVOSYL TRANSFERASE SQD2"/>
    <property type="match status" value="1"/>
</dbReference>
<proteinExistence type="predicted"/>
<dbReference type="Gene3D" id="3.40.50.2000">
    <property type="entry name" value="Glycogen Phosphorylase B"/>
    <property type="match status" value="2"/>
</dbReference>
<dbReference type="OrthoDB" id="9811902at2"/>
<dbReference type="InterPro" id="IPR050194">
    <property type="entry name" value="Glycosyltransferase_grp1"/>
</dbReference>
<feature type="domain" description="Glycosyltransferase subfamily 4-like N-terminal" evidence="3">
    <location>
        <begin position="23"/>
        <end position="198"/>
    </location>
</feature>
<organism evidence="4 5">
    <name type="scientific">Siminovitchia terrae</name>
    <name type="common">Bacillus terrae</name>
    <dbReference type="NCBI Taxonomy" id="1914933"/>
    <lineage>
        <taxon>Bacteria</taxon>
        <taxon>Bacillati</taxon>
        <taxon>Bacillota</taxon>
        <taxon>Bacilli</taxon>
        <taxon>Bacillales</taxon>
        <taxon>Bacillaceae</taxon>
        <taxon>Siminovitchia</taxon>
    </lineage>
</organism>
<dbReference type="CDD" id="cd03794">
    <property type="entry name" value="GT4_WbuB-like"/>
    <property type="match status" value="1"/>
</dbReference>
<dbReference type="InterPro" id="IPR001296">
    <property type="entry name" value="Glyco_trans_1"/>
</dbReference>
<dbReference type="Pfam" id="PF13439">
    <property type="entry name" value="Glyco_transf_4"/>
    <property type="match status" value="1"/>
</dbReference>
<evidence type="ECO:0000313" key="4">
    <source>
        <dbReference type="EMBL" id="RST59501.1"/>
    </source>
</evidence>
<dbReference type="Pfam" id="PF00534">
    <property type="entry name" value="Glycos_transf_1"/>
    <property type="match status" value="1"/>
</dbReference>
<dbReference type="InterPro" id="IPR028098">
    <property type="entry name" value="Glyco_trans_4-like_N"/>
</dbReference>
<name>A0A429X896_SIMTE</name>
<feature type="domain" description="Glycosyl transferase family 1" evidence="2">
    <location>
        <begin position="209"/>
        <end position="371"/>
    </location>
</feature>